<evidence type="ECO:0000313" key="3">
    <source>
        <dbReference type="Proteomes" id="UP000488521"/>
    </source>
</evidence>
<dbReference type="PROSITE" id="PS51257">
    <property type="entry name" value="PROKAR_LIPOPROTEIN"/>
    <property type="match status" value="1"/>
</dbReference>
<dbReference type="Proteomes" id="UP000488521">
    <property type="component" value="Unassembled WGS sequence"/>
</dbReference>
<dbReference type="AlphaFoldDB" id="A0A6I0S9R9"/>
<sequence>MNRQSFFKNFLFVFTLLFFTACERDAHEYINFVNHSDIPVWVHTDVYSEIPKDLKPILTDNYVEAHENLQIAPRGGFAWEGSLYPGSLLLICVYNQSLSGKPDDESYKEFAQEHLLQEKWYTIEELNELNWEINYYPEEKGNRGD</sequence>
<name>A0A6I0S9R9_BACT4</name>
<evidence type="ECO:0000313" key="1">
    <source>
        <dbReference type="EMBL" id="KAB4473667.1"/>
    </source>
</evidence>
<reference evidence="2" key="2">
    <citation type="submission" date="2021-06" db="EMBL/GenBank/DDBJ databases">
        <title>Interrogation of the integrated mobile genetic elements in gut-associated Bacteroides with a consensus prediction approach.</title>
        <authorList>
            <person name="Campbell D.E."/>
            <person name="Leigh J.R."/>
            <person name="Kim T."/>
            <person name="England W."/>
            <person name="Whitaker R.J."/>
            <person name="Degnan P.H."/>
        </authorList>
    </citation>
    <scope>NUCLEOTIDE SEQUENCE</scope>
    <source>
        <strain evidence="2">VPI-BTDOT2</strain>
    </source>
</reference>
<evidence type="ECO:0000313" key="2">
    <source>
        <dbReference type="EMBL" id="UYU70417.1"/>
    </source>
</evidence>
<organism evidence="1 3">
    <name type="scientific">Bacteroides thetaiotaomicron</name>
    <dbReference type="NCBI Taxonomy" id="818"/>
    <lineage>
        <taxon>Bacteria</taxon>
        <taxon>Pseudomonadati</taxon>
        <taxon>Bacteroidota</taxon>
        <taxon>Bacteroidia</taxon>
        <taxon>Bacteroidales</taxon>
        <taxon>Bacteroidaceae</taxon>
        <taxon>Bacteroides</taxon>
    </lineage>
</organism>
<dbReference type="EMBL" id="WCRS01000007">
    <property type="protein sequence ID" value="KAB4473667.1"/>
    <property type="molecule type" value="Genomic_DNA"/>
</dbReference>
<dbReference type="EMBL" id="CP083681">
    <property type="protein sequence ID" value="UYU70417.1"/>
    <property type="molecule type" value="Genomic_DNA"/>
</dbReference>
<accession>A0A6I0S9R9</accession>
<gene>
    <name evidence="1" type="ORF">GAN59_12510</name>
    <name evidence="2" type="ORF">KQP59_19365</name>
</gene>
<evidence type="ECO:0008006" key="4">
    <source>
        <dbReference type="Google" id="ProtNLM"/>
    </source>
</evidence>
<protein>
    <recommendedName>
        <fullName evidence="4">Lipoprotein</fullName>
    </recommendedName>
</protein>
<proteinExistence type="predicted"/>
<reference evidence="1 3" key="1">
    <citation type="journal article" date="2019" name="Nat. Med.">
        <title>A library of human gut bacterial isolates paired with longitudinal multiomics data enables mechanistic microbiome research.</title>
        <authorList>
            <person name="Poyet M."/>
            <person name="Groussin M."/>
            <person name="Gibbons S.M."/>
            <person name="Avila-Pacheco J."/>
            <person name="Jiang X."/>
            <person name="Kearney S.M."/>
            <person name="Perrotta A.R."/>
            <person name="Berdy B."/>
            <person name="Zhao S."/>
            <person name="Lieberman T.D."/>
            <person name="Swanson P.K."/>
            <person name="Smith M."/>
            <person name="Roesemann S."/>
            <person name="Alexander J.E."/>
            <person name="Rich S.A."/>
            <person name="Livny J."/>
            <person name="Vlamakis H."/>
            <person name="Clish C."/>
            <person name="Bullock K."/>
            <person name="Deik A."/>
            <person name="Scott J."/>
            <person name="Pierce K.A."/>
            <person name="Xavier R.J."/>
            <person name="Alm E.J."/>
        </authorList>
    </citation>
    <scope>NUCLEOTIDE SEQUENCE [LARGE SCALE GENOMIC DNA]</scope>
    <source>
        <strain evidence="1 3">BIOML-A156</strain>
    </source>
</reference>
<dbReference type="RefSeq" id="WP_008762810.1">
    <property type="nucleotide sequence ID" value="NZ_CAXTFL010000007.1"/>
</dbReference>
<dbReference type="Proteomes" id="UP001156216">
    <property type="component" value="Chromosome"/>
</dbReference>